<organism evidence="2 3">
    <name type="scientific">Pseudo-nitzschia multistriata</name>
    <dbReference type="NCBI Taxonomy" id="183589"/>
    <lineage>
        <taxon>Eukaryota</taxon>
        <taxon>Sar</taxon>
        <taxon>Stramenopiles</taxon>
        <taxon>Ochrophyta</taxon>
        <taxon>Bacillariophyta</taxon>
        <taxon>Bacillariophyceae</taxon>
        <taxon>Bacillariophycidae</taxon>
        <taxon>Bacillariales</taxon>
        <taxon>Bacillariaceae</taxon>
        <taxon>Pseudo-nitzschia</taxon>
    </lineage>
</organism>
<gene>
    <name evidence="2" type="ORF">PSNMU_V1.4_AUG-EV-PASAV3_0058920</name>
</gene>
<evidence type="ECO:0008006" key="4">
    <source>
        <dbReference type="Google" id="ProtNLM"/>
    </source>
</evidence>
<evidence type="ECO:0000313" key="3">
    <source>
        <dbReference type="Proteomes" id="UP000291116"/>
    </source>
</evidence>
<dbReference type="SUPFAM" id="SSF56219">
    <property type="entry name" value="DNase I-like"/>
    <property type="match status" value="1"/>
</dbReference>
<dbReference type="Proteomes" id="UP000291116">
    <property type="component" value="Unassembled WGS sequence"/>
</dbReference>
<name>A0A448ZAN3_9STRA</name>
<evidence type="ECO:0000313" key="2">
    <source>
        <dbReference type="EMBL" id="VEU39054.1"/>
    </source>
</evidence>
<dbReference type="AlphaFoldDB" id="A0A448ZAN3"/>
<feature type="compositionally biased region" description="Basic and acidic residues" evidence="1">
    <location>
        <begin position="432"/>
        <end position="460"/>
    </location>
</feature>
<proteinExistence type="predicted"/>
<sequence length="470" mass="50000">MSIPVRILTWNTLESGGGGAFEDGWGCPLEIRRRDALAQVLARDGGNDPGSGDPQSPFLAGAEAMLTGERHERLRAAVLADVFECTETKAPVDFMAFQEVTLDDPWDGDPAFFSGPGNGGNGTTRDEESLFGPLYDRVPCPSARPGEKNGRRIYARKDSGWEHRVSLPLGSGALVGGCLAEFGRGGESAGPGISPRLYLVNLHGKSRDMRDPELRRRGVLDLWGELASLLGGGEGDGESDRSGNWPRQTVLCGDWNTQLTDLVGDFRDAAASYEGSSGTVLWEPVVGLLDNSTRTDTFPYFSTNHEDGFLAQYDGCLFVRDPDGSKGGPSTGTNAPVQGLELLGTTWNPEGFMPKGRHGSLGGGVLWYQHAGNHTEAGSSGPEQEEGVCLDGKVLPGSLPSEGLSDHLRIYTDLLVGSNAGRPAAGDYRGGGSDEGHQRRPPRRYDAGRARSGGRNESHQSHGPGKGLRG</sequence>
<accession>A0A448ZAN3</accession>
<feature type="region of interest" description="Disordered" evidence="1">
    <location>
        <begin position="372"/>
        <end position="394"/>
    </location>
</feature>
<keyword evidence="3" id="KW-1185">Reference proteome</keyword>
<reference evidence="2 3" key="1">
    <citation type="submission" date="2019-01" db="EMBL/GenBank/DDBJ databases">
        <authorList>
            <person name="Ferrante I. M."/>
        </authorList>
    </citation>
    <scope>NUCLEOTIDE SEQUENCE [LARGE SCALE GENOMIC DNA]</scope>
    <source>
        <strain evidence="2 3">B856</strain>
    </source>
</reference>
<dbReference type="EMBL" id="CAACVS010000202">
    <property type="protein sequence ID" value="VEU39054.1"/>
    <property type="molecule type" value="Genomic_DNA"/>
</dbReference>
<dbReference type="OrthoDB" id="53540at2759"/>
<evidence type="ECO:0000256" key="1">
    <source>
        <dbReference type="SAM" id="MobiDB-lite"/>
    </source>
</evidence>
<protein>
    <recommendedName>
        <fullName evidence="4">Endonuclease/exonuclease/phosphatase domain-containing protein</fullName>
    </recommendedName>
</protein>
<feature type="region of interest" description="Disordered" evidence="1">
    <location>
        <begin position="419"/>
        <end position="470"/>
    </location>
</feature>
<dbReference type="InterPro" id="IPR036691">
    <property type="entry name" value="Endo/exonu/phosph_ase_sf"/>
</dbReference>